<dbReference type="KEGG" id="chu:CHU_1521"/>
<sequence length="1807" mass="198746">MFLRLAKHQRIIASFLLINFLTFFIPIQSKALSSGPSQPETQQFAPAGMDDMVDPFTGDFSYNIPLMDVGGYPINLNYASGITPDAEASWTGLGWNLNVGAINRSVRGLPDDFGGDDIRTDFNVAPNETYGTKVSVGIRFFDAKVDKLVRANLGVNANIFYNTYNGIGISAGINPSISSGSGTKDGLVGNLGVSLQAGSESGLDISPTLGISNTEDNGKKEQGLNASIGFPFNTREGLKGMTISAGYSPSSKSSLYGTNFGGNAFQGFSTPTYTPTIQQSHRNLSIGTNFAIQFSNPVSELGNLGFEGYYNGQFLKNTTTHNPAYGYMYSSAGSSDLKLYDINREKDGAYHKKYTQNLPVTNYTYDIFSVSGQGVSGTYRLHRGDFGIVSDPVAKDESIAPAGGVSLGLGANSIDVGVNGAYYKTNAISGKWTGDNGNFPVFNSETNLNNATKEVVYFKKMGESTVENDLVFLNDVQKSTDLLQYNLASSVYGIPTNTYANASAVKQVNSRSSRPNKTSAFTTLTAAEASRGAVLPIQNYVMNTFDWIDGRSEADKKLNTSNKNIGYVKDTLKRIDNLRKAHHISEVRVTDQSGSRYVYGIPAYNISQQEITFAVNSGSAATKNAAVNSGLVSYQSSDLGNNNRNGLDNYYNNISTPANAHSYLLTCILSSDYVDSDNIPGPSNGDLGTYTKFNYSKLPVNFLWRTPMSESERIASFSEGMKGDNLDDKGNIIYGEKEVWYLHSIETPTHVAEFHLSPRLDGFGAEGLDGKIGNTALMKLDKIVLYAKADKLNSSAEPIKTVYFSYSYKLCPGTVNSKFDAALNPAKGKLTLEKVWFTYGGSKKGVLNPYVFTYADQDFDGNMDAALNPSYSHLNYDRWGTYKFNNLPGNSENKLPNGVFPYTDQQNKSAVDNNAAVYALSTIQMPTAGTMHVVYESDDYAYVQDKKAMRMYTIADESDVLFTNAFDQKNFITINLGEGFIPKTSNRNQEFQDLYIGATELMYFKVLMNVINPSITTSKARTEYVPGYAEIDKGSCTLDESSLQGNKYTKAKIVFQKVKSGGVVVNPISRAGWMFAKLNLGRELKGLGNAKDAGMETIMLALISQISSVATVFAGYTSEMIAKQHSNQIVPKESYVKLLEPDQIKLGGGHRVKAIIMSDSWALMKSVKENQQPGLVKQTSYYGQTYSYTKNENNRTISSGVAAYEPIMGGDENPFRKPVFVEEKIPLAANNTHFLEEPFGECFFPAPTVGYSKVVVTPVKLTVANIQNKNYTVGNGTGRVEQEFYTAKDFPTYTERTKIIKAGLNPNMISKFMRFASTDLATCTQGYYIETNDMHGKPKSKRVYPEIPVNSQETNPQPISEVEYKYKTLGGKLDNQVKTINPDLTIPAATSTLGVDVDVVNDQRESTSTTEGGGFSGHLKTIVIFIPLPVPTGFPDVGDELVQFRSVVTTKVANRYGILEETIAKDNGASISTKNLAWDAKTGEVILTSLQNEFHDPIYTFNYPAHWAYTRMSHASETEGMSFSKNYFDTHTGLFKDGDELILDTGIKAFVNKPDMSTVQVINKNGVPVSFARAKVIRSGARNMPSAPIGTVVTLTNPMQGNVVEFNNVINAGASEYKETWKRMGCDCEDATKSTNPYITGVKGNLRPYRSWTYLTDRYQRLVNNQMNIRTDGFYKDFATFWQYKQNGLLGLPDNVAATKWQYVTEITNYNPLGLEIENKDALGRYLMAQYGYGRKLPVATSNNSQYRESGFDGFEDYDYGDCIDDHFSWRNAKTSVTEAEAHTGRKSIKVGSGQKLEIKKVILPCE</sequence>
<protein>
    <recommendedName>
        <fullName evidence="3">PA14 domain-containing protein</fullName>
    </recommendedName>
</protein>
<evidence type="ECO:0000313" key="2">
    <source>
        <dbReference type="Proteomes" id="UP000001822"/>
    </source>
</evidence>
<dbReference type="OrthoDB" id="9814627at2"/>
<dbReference type="EMBL" id="CP000383">
    <property type="protein sequence ID" value="ABG58792.1"/>
    <property type="molecule type" value="Genomic_DNA"/>
</dbReference>
<keyword evidence="2" id="KW-1185">Reference proteome</keyword>
<organism evidence="1 2">
    <name type="scientific">Cytophaga hutchinsonii (strain ATCC 33406 / DSM 1761 / CIP 103989 / NBRC 15051 / NCIMB 9469 / D465)</name>
    <dbReference type="NCBI Taxonomy" id="269798"/>
    <lineage>
        <taxon>Bacteria</taxon>
        <taxon>Pseudomonadati</taxon>
        <taxon>Bacteroidota</taxon>
        <taxon>Cytophagia</taxon>
        <taxon>Cytophagales</taxon>
        <taxon>Cytophagaceae</taxon>
        <taxon>Cytophaga</taxon>
    </lineage>
</organism>
<evidence type="ECO:0008006" key="3">
    <source>
        <dbReference type="Google" id="ProtNLM"/>
    </source>
</evidence>
<dbReference type="Proteomes" id="UP000001822">
    <property type="component" value="Chromosome"/>
</dbReference>
<gene>
    <name evidence="1" type="ordered locus">CHU_1521</name>
</gene>
<reference evidence="1 2" key="1">
    <citation type="journal article" date="2007" name="Appl. Environ. Microbiol.">
        <title>Genome sequence of the cellulolytic gliding bacterium Cytophaga hutchinsonii.</title>
        <authorList>
            <person name="Xie G."/>
            <person name="Bruce D.C."/>
            <person name="Challacombe J.F."/>
            <person name="Chertkov O."/>
            <person name="Detter J.C."/>
            <person name="Gilna P."/>
            <person name="Han C.S."/>
            <person name="Lucas S."/>
            <person name="Misra M."/>
            <person name="Myers G.L."/>
            <person name="Richardson P."/>
            <person name="Tapia R."/>
            <person name="Thayer N."/>
            <person name="Thompson L.S."/>
            <person name="Brettin T.S."/>
            <person name="Henrissat B."/>
            <person name="Wilson D.B."/>
            <person name="McBride M.J."/>
        </authorList>
    </citation>
    <scope>NUCLEOTIDE SEQUENCE [LARGE SCALE GENOMIC DNA]</scope>
    <source>
        <strain evidence="2">ATCC 33406 / DSM 1761 / CIP 103989 / NBRC 15051 / NCIMB 9469 / D465</strain>
    </source>
</reference>
<name>A0A6N4SR85_CYTH3</name>
<proteinExistence type="predicted"/>
<evidence type="ECO:0000313" key="1">
    <source>
        <dbReference type="EMBL" id="ABG58792.1"/>
    </source>
</evidence>
<accession>A0A6N4SR85</accession>
<dbReference type="RefSeq" id="WP_011584907.1">
    <property type="nucleotide sequence ID" value="NC_008255.1"/>
</dbReference>